<keyword evidence="1" id="KW-0472">Membrane</keyword>
<organism evidence="2 3">
    <name type="scientific">Desulfuromonas acetoxidans (strain DSM 684 / 11070)</name>
    <dbReference type="NCBI Taxonomy" id="281689"/>
    <lineage>
        <taxon>Bacteria</taxon>
        <taxon>Pseudomonadati</taxon>
        <taxon>Thermodesulfobacteriota</taxon>
        <taxon>Desulfuromonadia</taxon>
        <taxon>Desulfuromonadales</taxon>
        <taxon>Desulfuromonadaceae</taxon>
        <taxon>Desulfuromonas</taxon>
    </lineage>
</organism>
<dbReference type="Proteomes" id="UP000005695">
    <property type="component" value="Unassembled WGS sequence"/>
</dbReference>
<evidence type="ECO:0000256" key="1">
    <source>
        <dbReference type="SAM" id="Phobius"/>
    </source>
</evidence>
<dbReference type="EMBL" id="AAEW02000018">
    <property type="protein sequence ID" value="EAT14769.1"/>
    <property type="molecule type" value="Genomic_DNA"/>
</dbReference>
<feature type="transmembrane region" description="Helical" evidence="1">
    <location>
        <begin position="81"/>
        <end position="105"/>
    </location>
</feature>
<name>Q1JWY9_DESA6</name>
<evidence type="ECO:0000313" key="3">
    <source>
        <dbReference type="Proteomes" id="UP000005695"/>
    </source>
</evidence>
<proteinExistence type="predicted"/>
<dbReference type="OrthoDB" id="6638186at2"/>
<dbReference type="RefSeq" id="WP_006002127.1">
    <property type="nucleotide sequence ID" value="NZ_AAEW02000018.1"/>
</dbReference>
<feature type="transmembrane region" description="Helical" evidence="1">
    <location>
        <begin position="38"/>
        <end position="60"/>
    </location>
</feature>
<evidence type="ECO:0000313" key="2">
    <source>
        <dbReference type="EMBL" id="EAT14769.1"/>
    </source>
</evidence>
<keyword evidence="3" id="KW-1185">Reference proteome</keyword>
<gene>
    <name evidence="2" type="ORF">Dace_0823</name>
</gene>
<keyword evidence="1" id="KW-0812">Transmembrane</keyword>
<feature type="transmembrane region" description="Helical" evidence="1">
    <location>
        <begin position="5"/>
        <end position="26"/>
    </location>
</feature>
<keyword evidence="1" id="KW-1133">Transmembrane helix</keyword>
<reference evidence="2" key="1">
    <citation type="submission" date="2006-05" db="EMBL/GenBank/DDBJ databases">
        <title>Annotation of the draft genome assembly of Desulfuromonas acetoxidans DSM 684.</title>
        <authorList>
            <consortium name="US DOE Joint Genome Institute (JGI-ORNL)"/>
            <person name="Larimer F."/>
            <person name="Land M."/>
            <person name="Hauser L."/>
        </authorList>
    </citation>
    <scope>NUCLEOTIDE SEQUENCE [LARGE SCALE GENOMIC DNA]</scope>
    <source>
        <strain evidence="2">DSM 684</strain>
    </source>
</reference>
<sequence length="168" mass="18969">MVKIIFYILAIVILLTFFFFGGNVSFSEQWPLYESLRNTAAIIFGVMGAWIAIIYPKALTNILKSRDTKDNAVEAERVKKLIAPMVYSTAILSIVLLVGLFAPVLKQIQLAKENYVLIRQLSFSMLGLLTYIQLWSLILTLIPCNVAQGEVQKGKAKREALDRKFKPK</sequence>
<comment type="caution">
    <text evidence="2">The sequence shown here is derived from an EMBL/GenBank/DDBJ whole genome shotgun (WGS) entry which is preliminary data.</text>
</comment>
<protein>
    <submittedName>
        <fullName evidence="2">Uncharacterized protein</fullName>
    </submittedName>
</protein>
<reference evidence="2" key="2">
    <citation type="submission" date="2006-05" db="EMBL/GenBank/DDBJ databases">
        <title>Sequencing of the draft genome and assembly of Desulfuromonas acetoxidans DSM 684.</title>
        <authorList>
            <consortium name="US DOE Joint Genome Institute (JGI-PGF)"/>
            <person name="Copeland A."/>
            <person name="Lucas S."/>
            <person name="Lapidus A."/>
            <person name="Barry K."/>
            <person name="Detter J.C."/>
            <person name="Glavina del Rio T."/>
            <person name="Hammon N."/>
            <person name="Israni S."/>
            <person name="Dalin E."/>
            <person name="Tice H."/>
            <person name="Bruce D."/>
            <person name="Pitluck S."/>
            <person name="Richardson P."/>
        </authorList>
    </citation>
    <scope>NUCLEOTIDE SEQUENCE [LARGE SCALE GENOMIC DNA]</scope>
    <source>
        <strain evidence="2">DSM 684</strain>
    </source>
</reference>
<dbReference type="AlphaFoldDB" id="Q1JWY9"/>
<accession>Q1JWY9</accession>
<feature type="transmembrane region" description="Helical" evidence="1">
    <location>
        <begin position="125"/>
        <end position="147"/>
    </location>
</feature>